<dbReference type="GO" id="GO:0031503">
    <property type="term" value="P:protein-containing complex localization"/>
    <property type="evidence" value="ECO:0007669"/>
    <property type="project" value="EnsemblFungi"/>
</dbReference>
<feature type="repeat" description="ARM" evidence="9">
    <location>
        <begin position="333"/>
        <end position="376"/>
    </location>
</feature>
<evidence type="ECO:0000313" key="11">
    <source>
        <dbReference type="EMBL" id="OLL26008.1"/>
    </source>
</evidence>
<dbReference type="PANTHER" id="PTHR47249">
    <property type="entry name" value="VACUOLAR PROTEIN 8"/>
    <property type="match status" value="1"/>
</dbReference>
<evidence type="ECO:0000256" key="10">
    <source>
        <dbReference type="RuleBase" id="RU369097"/>
    </source>
</evidence>
<gene>
    <name evidence="11" type="ORF">NEOLI_000181</name>
</gene>
<evidence type="ECO:0000256" key="3">
    <source>
        <dbReference type="ARBA" id="ARBA00022554"/>
    </source>
</evidence>
<dbReference type="Proteomes" id="UP000186594">
    <property type="component" value="Unassembled WGS sequence"/>
</dbReference>
<reference evidence="11 12" key="1">
    <citation type="submission" date="2016-04" db="EMBL/GenBank/DDBJ databases">
        <title>Evolutionary innovation and constraint leading to complex multicellularity in the Ascomycota.</title>
        <authorList>
            <person name="Cisse O."/>
            <person name="Nguyen A."/>
            <person name="Hewitt D.A."/>
            <person name="Jedd G."/>
            <person name="Stajich J.E."/>
        </authorList>
    </citation>
    <scope>NUCLEOTIDE SEQUENCE [LARGE SCALE GENOMIC DNA]</scope>
    <source>
        <strain evidence="11 12">DAH-3</strain>
    </source>
</reference>
<dbReference type="EMBL" id="LXFE01000257">
    <property type="protein sequence ID" value="OLL26008.1"/>
    <property type="molecule type" value="Genomic_DNA"/>
</dbReference>
<protein>
    <recommendedName>
        <fullName evidence="8 10">Vacuolar protein 8</fullName>
    </recommendedName>
</protein>
<name>A0A1U7LTR7_NEOID</name>
<dbReference type="FunFam" id="1.25.10.10:FF:000131">
    <property type="entry name" value="Vacuolar protein 8"/>
    <property type="match status" value="1"/>
</dbReference>
<keyword evidence="12" id="KW-1185">Reference proteome</keyword>
<dbReference type="GO" id="GO:0042144">
    <property type="term" value="P:vacuole fusion, non-autophagic"/>
    <property type="evidence" value="ECO:0007669"/>
    <property type="project" value="EnsemblFungi"/>
</dbReference>
<keyword evidence="4" id="KW-0677">Repeat</keyword>
<dbReference type="OMA" id="VWDKPDG"/>
<dbReference type="FunFam" id="1.25.10.10:FF:000128">
    <property type="entry name" value="Vacuolar protein-like protein 8"/>
    <property type="match status" value="1"/>
</dbReference>
<comment type="caution">
    <text evidence="11">The sequence shown here is derived from an EMBL/GenBank/DDBJ whole genome shotgun (WGS) entry which is preliminary data.</text>
</comment>
<dbReference type="Pfam" id="PF00514">
    <property type="entry name" value="Arm"/>
    <property type="match status" value="7"/>
</dbReference>
<evidence type="ECO:0000313" key="12">
    <source>
        <dbReference type="Proteomes" id="UP000186594"/>
    </source>
</evidence>
<dbReference type="Gene3D" id="1.25.10.10">
    <property type="entry name" value="Leucine-rich Repeat Variant"/>
    <property type="match status" value="2"/>
</dbReference>
<dbReference type="GO" id="GO:0042802">
    <property type="term" value="F:identical protein binding"/>
    <property type="evidence" value="ECO:0007669"/>
    <property type="project" value="EnsemblFungi"/>
</dbReference>
<dbReference type="GO" id="GO:0034517">
    <property type="term" value="P:ribophagy"/>
    <property type="evidence" value="ECO:0007669"/>
    <property type="project" value="EnsemblFungi"/>
</dbReference>
<dbReference type="STRING" id="1198029.A0A1U7LTR7"/>
<evidence type="ECO:0000256" key="1">
    <source>
        <dbReference type="ARBA" id="ARBA00004592"/>
    </source>
</evidence>
<dbReference type="AlphaFoldDB" id="A0A1U7LTR7"/>
<evidence type="ECO:0000256" key="6">
    <source>
        <dbReference type="ARBA" id="ARBA00023288"/>
    </source>
</evidence>
<dbReference type="GO" id="GO:0034727">
    <property type="term" value="P:piecemeal microautophagy of the nucleus"/>
    <property type="evidence" value="ECO:0007669"/>
    <property type="project" value="EnsemblFungi"/>
</dbReference>
<dbReference type="InterPro" id="IPR045156">
    <property type="entry name" value="Vac8"/>
</dbReference>
<dbReference type="InterPro" id="IPR016024">
    <property type="entry name" value="ARM-type_fold"/>
</dbReference>
<evidence type="ECO:0000256" key="8">
    <source>
        <dbReference type="ARBA" id="ARBA00026209"/>
    </source>
</evidence>
<dbReference type="GO" id="GO:0071562">
    <property type="term" value="P:nucleus-vacuole junction assembly"/>
    <property type="evidence" value="ECO:0007669"/>
    <property type="project" value="EnsemblFungi"/>
</dbReference>
<feature type="repeat" description="ARM" evidence="9">
    <location>
        <begin position="292"/>
        <end position="334"/>
    </location>
</feature>
<dbReference type="GO" id="GO:0043495">
    <property type="term" value="F:protein-membrane adaptor activity"/>
    <property type="evidence" value="ECO:0007669"/>
    <property type="project" value="EnsemblFungi"/>
</dbReference>
<feature type="repeat" description="ARM" evidence="9">
    <location>
        <begin position="85"/>
        <end position="127"/>
    </location>
</feature>
<feature type="repeat" description="ARM" evidence="9">
    <location>
        <begin position="251"/>
        <end position="293"/>
    </location>
</feature>
<dbReference type="InterPro" id="IPR000225">
    <property type="entry name" value="Armadillo"/>
</dbReference>
<dbReference type="GO" id="GO:0051656">
    <property type="term" value="P:establishment of organelle localization"/>
    <property type="evidence" value="ECO:0007669"/>
    <property type="project" value="EnsemblFungi"/>
</dbReference>
<comment type="similarity">
    <text evidence="2 10">Belongs to the beta-catenin family.</text>
</comment>
<keyword evidence="6" id="KW-0449">Lipoprotein</keyword>
<dbReference type="GO" id="GO:0000011">
    <property type="term" value="P:vacuole inheritance"/>
    <property type="evidence" value="ECO:0007669"/>
    <property type="project" value="UniProtKB-UniRule"/>
</dbReference>
<keyword evidence="3 10" id="KW-0926">Vacuole</keyword>
<dbReference type="GO" id="GO:0071563">
    <property type="term" value="C:Myo2p-Vac17p-Vac8p transport complex"/>
    <property type="evidence" value="ECO:0007669"/>
    <property type="project" value="EnsemblFungi"/>
</dbReference>
<evidence type="ECO:0000256" key="7">
    <source>
        <dbReference type="ARBA" id="ARBA00024821"/>
    </source>
</evidence>
<dbReference type="GO" id="GO:0000425">
    <property type="term" value="P:pexophagy"/>
    <property type="evidence" value="ECO:0007669"/>
    <property type="project" value="EnsemblFungi"/>
</dbReference>
<dbReference type="GO" id="GO:0000329">
    <property type="term" value="C:fungal-type vacuole membrane"/>
    <property type="evidence" value="ECO:0007669"/>
    <property type="project" value="EnsemblFungi"/>
</dbReference>
<evidence type="ECO:0000256" key="2">
    <source>
        <dbReference type="ARBA" id="ARBA00005462"/>
    </source>
</evidence>
<dbReference type="GO" id="GO:0000407">
    <property type="term" value="C:phagophore assembly site"/>
    <property type="evidence" value="ECO:0007669"/>
    <property type="project" value="EnsemblFungi"/>
</dbReference>
<dbReference type="PANTHER" id="PTHR47249:SF1">
    <property type="entry name" value="VACUOLAR PROTEIN 8"/>
    <property type="match status" value="1"/>
</dbReference>
<dbReference type="GO" id="GO:0034497">
    <property type="term" value="P:protein localization to phagophore assembly site"/>
    <property type="evidence" value="ECO:0007669"/>
    <property type="project" value="EnsemblFungi"/>
</dbReference>
<dbReference type="GO" id="GO:0071561">
    <property type="term" value="C:nucleus-vacuole junction"/>
    <property type="evidence" value="ECO:0007669"/>
    <property type="project" value="EnsemblFungi"/>
</dbReference>
<proteinExistence type="inferred from homology"/>
<feature type="repeat" description="ARM" evidence="9">
    <location>
        <begin position="167"/>
        <end position="209"/>
    </location>
</feature>
<dbReference type="SMART" id="SM00185">
    <property type="entry name" value="ARM"/>
    <property type="match status" value="8"/>
</dbReference>
<dbReference type="OrthoDB" id="7537227at2759"/>
<comment type="subcellular location">
    <subcellularLocation>
        <location evidence="1 10">Vacuole membrane</location>
        <topology evidence="1 10">Lipid-anchor</topology>
    </subcellularLocation>
</comment>
<dbReference type="GO" id="GO:0061724">
    <property type="term" value="P:lipophagy"/>
    <property type="evidence" value="ECO:0007669"/>
    <property type="project" value="EnsemblFungi"/>
</dbReference>
<dbReference type="GO" id="GO:0045121">
    <property type="term" value="C:membrane raft"/>
    <property type="evidence" value="ECO:0007669"/>
    <property type="project" value="EnsemblFungi"/>
</dbReference>
<feature type="repeat" description="ARM" evidence="9">
    <location>
        <begin position="126"/>
        <end position="168"/>
    </location>
</feature>
<feature type="repeat" description="ARM" evidence="9">
    <location>
        <begin position="208"/>
        <end position="245"/>
    </location>
</feature>
<dbReference type="InterPro" id="IPR011989">
    <property type="entry name" value="ARM-like"/>
</dbReference>
<dbReference type="PROSITE" id="PS50176">
    <property type="entry name" value="ARM_REPEAT"/>
    <property type="match status" value="7"/>
</dbReference>
<evidence type="ECO:0000256" key="9">
    <source>
        <dbReference type="PROSITE-ProRule" id="PRU00259"/>
    </source>
</evidence>
<comment type="function">
    <text evidence="7 10">Functions in both vacuole inheritance and protein targeting from the cytoplasm to vacuole.</text>
</comment>
<sequence length="516" mass="56658">MGNWCSNCCGRQSQSGLYEPLLQDNEREAVADLLQYLENRNETDFFSSEPLRALTTLHSLKSPKKACPLQCAILNCIDVKEVTRDALEPILFLLQSSDMEVQRAASAALGNLAVNTENKVLIVRLGGLDPLIRQMMSSNVEVQCNAVGCITNLATHDENKSRVARSGALGPLTKLSKSKDLRVQRNATGALLNMTHSDENRQQLVNAGAIPVLVSLLSSTDTDVQYYCTTALSNIAVDATNRKKLAASEPRLVQALVSLMDVQSPKVQCQAALALRNLASDEKYQIDIVRSNGLPALLRLLQSAYLPLVLSSVACIRNISIHPLNESPIIDAGFLRPLVDLLSNTDNEEIQCHSISTLRNLAASSEKNKRAIVEAEAVQKCKELLMHVPLSVQSEMTACIAVLALSDELKGHLLNLVDDYTPFLEVWESPAGGIYGYLRRFLDSDDITFQHIAVWTLLQLLEAKDPKLDSVVRQSSEILSCIKNIASRDLPSMEDSDNGETEVINLSRKALELLSQ</sequence>
<dbReference type="GO" id="GO:0031965">
    <property type="term" value="C:nuclear membrane"/>
    <property type="evidence" value="ECO:0007669"/>
    <property type="project" value="EnsemblFungi"/>
</dbReference>
<evidence type="ECO:0000256" key="5">
    <source>
        <dbReference type="ARBA" id="ARBA00023136"/>
    </source>
</evidence>
<dbReference type="SUPFAM" id="SSF48371">
    <property type="entry name" value="ARM repeat"/>
    <property type="match status" value="1"/>
</dbReference>
<dbReference type="GO" id="GO:1903044">
    <property type="term" value="P:protein localization to membrane raft"/>
    <property type="evidence" value="ECO:0007669"/>
    <property type="project" value="EnsemblFungi"/>
</dbReference>
<accession>A0A1U7LTR7</accession>
<evidence type="ECO:0000256" key="4">
    <source>
        <dbReference type="ARBA" id="ARBA00022737"/>
    </source>
</evidence>
<organism evidence="11 12">
    <name type="scientific">Neolecta irregularis (strain DAH-3)</name>
    <dbReference type="NCBI Taxonomy" id="1198029"/>
    <lineage>
        <taxon>Eukaryota</taxon>
        <taxon>Fungi</taxon>
        <taxon>Dikarya</taxon>
        <taxon>Ascomycota</taxon>
        <taxon>Taphrinomycotina</taxon>
        <taxon>Neolectales</taxon>
        <taxon>Neolectaceae</taxon>
        <taxon>Neolecta</taxon>
    </lineage>
</organism>
<keyword evidence="5 10" id="KW-0472">Membrane</keyword>